<dbReference type="Gene3D" id="3.40.1410.10">
    <property type="entry name" value="Chorismate lyase-like"/>
    <property type="match status" value="1"/>
</dbReference>
<feature type="domain" description="UbiC transcription regulator-associated" evidence="1">
    <location>
        <begin position="1"/>
        <end position="118"/>
    </location>
</feature>
<organism evidence="2">
    <name type="scientific">bioreactor metagenome</name>
    <dbReference type="NCBI Taxonomy" id="1076179"/>
    <lineage>
        <taxon>unclassified sequences</taxon>
        <taxon>metagenomes</taxon>
        <taxon>ecological metagenomes</taxon>
    </lineage>
</organism>
<dbReference type="GO" id="GO:0006355">
    <property type="term" value="P:regulation of DNA-templated transcription"/>
    <property type="evidence" value="ECO:0007669"/>
    <property type="project" value="InterPro"/>
</dbReference>
<protein>
    <recommendedName>
        <fullName evidence="1">UbiC transcription regulator-associated domain-containing protein</fullName>
    </recommendedName>
</protein>
<dbReference type="InterPro" id="IPR011663">
    <property type="entry name" value="UTRA"/>
</dbReference>
<evidence type="ECO:0000259" key="1">
    <source>
        <dbReference type="SMART" id="SM00866"/>
    </source>
</evidence>
<evidence type="ECO:0000313" key="2">
    <source>
        <dbReference type="EMBL" id="MPN51063.1"/>
    </source>
</evidence>
<proteinExistence type="predicted"/>
<dbReference type="SUPFAM" id="SSF64288">
    <property type="entry name" value="Chorismate lyase-like"/>
    <property type="match status" value="1"/>
</dbReference>
<reference evidence="2" key="1">
    <citation type="submission" date="2019-08" db="EMBL/GenBank/DDBJ databases">
        <authorList>
            <person name="Kucharzyk K."/>
            <person name="Murdoch R.W."/>
            <person name="Higgins S."/>
            <person name="Loffler F."/>
        </authorList>
    </citation>
    <scope>NUCLEOTIDE SEQUENCE</scope>
</reference>
<dbReference type="AlphaFoldDB" id="A0A645IV60"/>
<comment type="caution">
    <text evidence="2">The sequence shown here is derived from an EMBL/GenBank/DDBJ whole genome shotgun (WGS) entry which is preliminary data.</text>
</comment>
<gene>
    <name evidence="2" type="ORF">SDC9_198704</name>
</gene>
<accession>A0A645IV60</accession>
<dbReference type="SMART" id="SM00866">
    <property type="entry name" value="UTRA"/>
    <property type="match status" value="1"/>
</dbReference>
<name>A0A645IV60_9ZZZZ</name>
<sequence>MEGAAAETWLHLLGRRLPPSGDAPLCVTELWIHPAFRSVQGLRGPLSGAVHAEIEKQFGEVITSVEQEIRAMVLTDEQADALGVDRKGAGLWVSRRYRNKLQQLVEVAVSIHPAERFSYTTVLRREWGVGNTKLGKS</sequence>
<dbReference type="GO" id="GO:0003677">
    <property type="term" value="F:DNA binding"/>
    <property type="evidence" value="ECO:0007669"/>
    <property type="project" value="InterPro"/>
</dbReference>
<dbReference type="Pfam" id="PF07702">
    <property type="entry name" value="UTRA"/>
    <property type="match status" value="1"/>
</dbReference>
<dbReference type="InterPro" id="IPR028978">
    <property type="entry name" value="Chorismate_lyase_/UTRA_dom_sf"/>
</dbReference>
<dbReference type="EMBL" id="VSSQ01115775">
    <property type="protein sequence ID" value="MPN51063.1"/>
    <property type="molecule type" value="Genomic_DNA"/>
</dbReference>